<evidence type="ECO:0000256" key="1">
    <source>
        <dbReference type="SAM" id="Phobius"/>
    </source>
</evidence>
<proteinExistence type="predicted"/>
<feature type="transmembrane region" description="Helical" evidence="1">
    <location>
        <begin position="114"/>
        <end position="142"/>
    </location>
</feature>
<dbReference type="GeneID" id="93223178"/>
<dbReference type="PANTHER" id="PTHR40076">
    <property type="entry name" value="MEMBRANE PROTEIN-RELATED"/>
    <property type="match status" value="1"/>
</dbReference>
<reference evidence="2 8" key="3">
    <citation type="submission" date="2020-06" db="EMBL/GenBank/DDBJ databases">
        <title>Crossreactivity between MHC class I-restricted antigens from cancer cells and an enterococcal bacteriophage.</title>
        <authorList>
            <person name="Fluckiger A."/>
            <person name="Daillere R."/>
            <person name="Sassi M."/>
            <person name="Cattoir V."/>
            <person name="Kroemer G."/>
            <person name="Zitvogel L."/>
        </authorList>
    </citation>
    <scope>NUCLEOTIDE SEQUENCE [LARGE SCALE GENOMIC DNA]</scope>
    <source>
        <strain evidence="2 8">EG4</strain>
    </source>
</reference>
<evidence type="ECO:0000313" key="8">
    <source>
        <dbReference type="Proteomes" id="UP000571857"/>
    </source>
</evidence>
<keyword evidence="1" id="KW-1133">Transmembrane helix</keyword>
<dbReference type="Proteomes" id="UP000254807">
    <property type="component" value="Unassembled WGS sequence"/>
</dbReference>
<dbReference type="RefSeq" id="WP_003128265.1">
    <property type="nucleotide sequence ID" value="NZ_BSYC01000001.1"/>
</dbReference>
<dbReference type="EMBL" id="UFYW01000001">
    <property type="protein sequence ID" value="STD84657.1"/>
    <property type="molecule type" value="Genomic_DNA"/>
</dbReference>
<dbReference type="EMBL" id="JABXJK010000009">
    <property type="protein sequence ID" value="MBA0971665.1"/>
    <property type="molecule type" value="Genomic_DNA"/>
</dbReference>
<reference evidence="4 7" key="2">
    <citation type="submission" date="2019-04" db="EMBL/GenBank/DDBJ databases">
        <title>Step-wise assembly of the neonatal virome modulated by breast feeding.</title>
        <authorList>
            <person name="Liang G."/>
            <person name="Bushman F."/>
        </authorList>
    </citation>
    <scope>NUCLEOTIDE SEQUENCE [LARGE SCALE GENOMIC DNA]</scope>
    <source>
        <strain evidence="4 7">E3404</strain>
    </source>
</reference>
<sequence length="235" mass="25760">MKTRGQLKSEAKSVLNGRWKDSVLMCLVPTLISIAFAVVIVVIVVLPLMALSQNGAFDSQSINEASNSTGGSGGGLISGLFSALFGAGISWTFLDLLRGNKQEIRPFSDVFRGFSGVFALGIIVIYILSTIFVSLWALLFVIPGIIKSYSYSQAYFIYYDTYEQTGTRPDFLACITASRRLMKGYKGKLFLLDLSFIGWHILAIITAGIGYLWLTPYISATKAAFYENLPKQTLA</sequence>
<dbReference type="Proteomes" id="UP000439965">
    <property type="component" value="Unassembled WGS sequence"/>
</dbReference>
<dbReference type="Pfam" id="PF06161">
    <property type="entry name" value="DUF975"/>
    <property type="match status" value="1"/>
</dbReference>
<keyword evidence="6" id="KW-1185">Reference proteome</keyword>
<name>A0A1L8U4H6_ENTGA</name>
<accession>A0A1L8U4H6</accession>
<evidence type="ECO:0000313" key="4">
    <source>
        <dbReference type="EMBL" id="MXS25344.1"/>
    </source>
</evidence>
<evidence type="ECO:0000313" key="3">
    <source>
        <dbReference type="EMBL" id="MDT2689774.1"/>
    </source>
</evidence>
<feature type="transmembrane region" description="Helical" evidence="1">
    <location>
        <begin position="22"/>
        <end position="51"/>
    </location>
</feature>
<dbReference type="OrthoDB" id="9784844at2"/>
<keyword evidence="1" id="KW-0472">Membrane</keyword>
<dbReference type="Proteomes" id="UP000571857">
    <property type="component" value="Unassembled WGS sequence"/>
</dbReference>
<feature type="transmembrane region" description="Helical" evidence="1">
    <location>
        <begin position="189"/>
        <end position="214"/>
    </location>
</feature>
<organism evidence="5 6">
    <name type="scientific">Enterococcus gallinarum</name>
    <dbReference type="NCBI Taxonomy" id="1353"/>
    <lineage>
        <taxon>Bacteria</taxon>
        <taxon>Bacillati</taxon>
        <taxon>Bacillota</taxon>
        <taxon>Bacilli</taxon>
        <taxon>Lactobacillales</taxon>
        <taxon>Enterococcaceae</taxon>
        <taxon>Enterococcus</taxon>
    </lineage>
</organism>
<dbReference type="AlphaFoldDB" id="A0A1L8U4H6"/>
<dbReference type="InterPro" id="IPR010380">
    <property type="entry name" value="DUF975"/>
</dbReference>
<evidence type="ECO:0000313" key="6">
    <source>
        <dbReference type="Proteomes" id="UP000254807"/>
    </source>
</evidence>
<reference evidence="3" key="4">
    <citation type="submission" date="2023-03" db="EMBL/GenBank/DDBJ databases">
        <authorList>
            <person name="Shen W."/>
            <person name="Cai J."/>
        </authorList>
    </citation>
    <scope>NUCLEOTIDE SEQUENCE</scope>
    <source>
        <strain evidence="3">K69-2</strain>
    </source>
</reference>
<evidence type="ECO:0000313" key="7">
    <source>
        <dbReference type="Proteomes" id="UP000439965"/>
    </source>
</evidence>
<reference evidence="5 6" key="1">
    <citation type="submission" date="2018-06" db="EMBL/GenBank/DDBJ databases">
        <authorList>
            <consortium name="Pathogen Informatics"/>
            <person name="Doyle S."/>
        </authorList>
    </citation>
    <scope>NUCLEOTIDE SEQUENCE [LARGE SCALE GENOMIC DNA]</scope>
    <source>
        <strain evidence="5 6">NCTC12360</strain>
    </source>
</reference>
<gene>
    <name evidence="4" type="ORF">GTI89_04535</name>
    <name evidence="2" type="ORF">HWH42_03490</name>
    <name evidence="5" type="ORF">NCTC12360_03202</name>
    <name evidence="3" type="ORF">P7E30_06120</name>
</gene>
<protein>
    <submittedName>
        <fullName evidence="2">DUF975 family protein</fullName>
    </submittedName>
    <submittedName>
        <fullName evidence="5">Integral membrane protein</fullName>
    </submittedName>
</protein>
<dbReference type="EMBL" id="JARPZN010000003">
    <property type="protein sequence ID" value="MDT2689774.1"/>
    <property type="molecule type" value="Genomic_DNA"/>
</dbReference>
<dbReference type="Proteomes" id="UP001183682">
    <property type="component" value="Unassembled WGS sequence"/>
</dbReference>
<feature type="transmembrane region" description="Helical" evidence="1">
    <location>
        <begin position="72"/>
        <end position="94"/>
    </location>
</feature>
<keyword evidence="1" id="KW-0812">Transmembrane</keyword>
<evidence type="ECO:0000313" key="2">
    <source>
        <dbReference type="EMBL" id="MBA0971665.1"/>
    </source>
</evidence>
<dbReference type="PANTHER" id="PTHR40076:SF1">
    <property type="entry name" value="MEMBRANE PROTEIN"/>
    <property type="match status" value="1"/>
</dbReference>
<dbReference type="EMBL" id="WVTI01000003">
    <property type="protein sequence ID" value="MXS25344.1"/>
    <property type="molecule type" value="Genomic_DNA"/>
</dbReference>
<evidence type="ECO:0000313" key="5">
    <source>
        <dbReference type="EMBL" id="STD84657.1"/>
    </source>
</evidence>